<name>R4XD72_TAPDE</name>
<gene>
    <name evidence="2" type="ORF">TAPDE_004097</name>
</gene>
<dbReference type="OrthoDB" id="17089at2759"/>
<dbReference type="EMBL" id="CAHR02000177">
    <property type="protein sequence ID" value="CCG83775.1"/>
    <property type="molecule type" value="Genomic_DNA"/>
</dbReference>
<evidence type="ECO:0008006" key="4">
    <source>
        <dbReference type="Google" id="ProtNLM"/>
    </source>
</evidence>
<protein>
    <recommendedName>
        <fullName evidence="4">Mitochondrial ATPase complex subunit ATP10</fullName>
    </recommendedName>
</protein>
<organism evidence="2 3">
    <name type="scientific">Taphrina deformans (strain PYCC 5710 / ATCC 11124 / CBS 356.35 / IMI 108563 / JCM 9778 / NBRC 8474)</name>
    <name type="common">Peach leaf curl fungus</name>
    <name type="synonym">Lalaria deformans</name>
    <dbReference type="NCBI Taxonomy" id="1097556"/>
    <lineage>
        <taxon>Eukaryota</taxon>
        <taxon>Fungi</taxon>
        <taxon>Dikarya</taxon>
        <taxon>Ascomycota</taxon>
        <taxon>Taphrinomycotina</taxon>
        <taxon>Taphrinomycetes</taxon>
        <taxon>Taphrinales</taxon>
        <taxon>Taphrinaceae</taxon>
        <taxon>Taphrina</taxon>
    </lineage>
</organism>
<proteinExistence type="predicted"/>
<dbReference type="InterPro" id="IPR007849">
    <property type="entry name" value="ATP10"/>
</dbReference>
<dbReference type="PANTHER" id="PTHR28106">
    <property type="entry name" value="MITOCHONDRIAL ATPASE COMPLEX SUBUNIT ATP10"/>
    <property type="match status" value="1"/>
</dbReference>
<accession>R4XD72</accession>
<evidence type="ECO:0000313" key="2">
    <source>
        <dbReference type="EMBL" id="CCG83775.1"/>
    </source>
</evidence>
<feature type="region of interest" description="Disordered" evidence="1">
    <location>
        <begin position="1"/>
        <end position="27"/>
    </location>
</feature>
<comment type="caution">
    <text evidence="2">The sequence shown here is derived from an EMBL/GenBank/DDBJ whole genome shotgun (WGS) entry which is preliminary data.</text>
</comment>
<dbReference type="STRING" id="1097556.R4XD72"/>
<dbReference type="GO" id="GO:0033615">
    <property type="term" value="P:mitochondrial proton-transporting ATP synthase complex assembly"/>
    <property type="evidence" value="ECO:0007669"/>
    <property type="project" value="TreeGrafter"/>
</dbReference>
<dbReference type="eggNOG" id="KOG4614">
    <property type="taxonomic scope" value="Eukaryota"/>
</dbReference>
<evidence type="ECO:0000313" key="3">
    <source>
        <dbReference type="Proteomes" id="UP000013776"/>
    </source>
</evidence>
<dbReference type="PANTHER" id="PTHR28106:SF1">
    <property type="entry name" value="MITOCHONDRIAL ATPASE COMPLEX SUBUNIT ATP10"/>
    <property type="match status" value="1"/>
</dbReference>
<dbReference type="Pfam" id="PF05176">
    <property type="entry name" value="ATP-synt_10"/>
    <property type="match status" value="1"/>
</dbReference>
<dbReference type="VEuPathDB" id="FungiDB:TAPDE_004097"/>
<sequence>MPSSSKAWVPYTTGSSEASKHFHENERATEPLPTFLQRTKALFTTPGQHKQILEEEGGSYWADFHAMRTNNGKQWMAPKHLFKAERSLYFPNLSGRTLAAEEAELLPLLGTTTLIRVFSATSGEEHVHNLGEGLDLQVIDINIQSNALKYGLLKVFLGRIKALIEPERHAKYFILGTGWEKKLKVIGIINSYIGYSFLLDKSGKIRWASCGSLTKEERESLDKLSKRLKELDQ</sequence>
<dbReference type="AlphaFoldDB" id="R4XD72"/>
<keyword evidence="3" id="KW-1185">Reference proteome</keyword>
<dbReference type="Proteomes" id="UP000013776">
    <property type="component" value="Unassembled WGS sequence"/>
</dbReference>
<dbReference type="GO" id="GO:0005743">
    <property type="term" value="C:mitochondrial inner membrane"/>
    <property type="evidence" value="ECO:0007669"/>
    <property type="project" value="TreeGrafter"/>
</dbReference>
<feature type="compositionally biased region" description="Basic and acidic residues" evidence="1">
    <location>
        <begin position="18"/>
        <end position="27"/>
    </location>
</feature>
<evidence type="ECO:0000256" key="1">
    <source>
        <dbReference type="SAM" id="MobiDB-lite"/>
    </source>
</evidence>
<feature type="compositionally biased region" description="Polar residues" evidence="1">
    <location>
        <begin position="1"/>
        <end position="17"/>
    </location>
</feature>
<reference evidence="2 3" key="1">
    <citation type="journal article" date="2013" name="MBio">
        <title>Genome sequencing of the plant pathogen Taphrina deformans, the causal agent of peach leaf curl.</title>
        <authorList>
            <person name="Cisse O.H."/>
            <person name="Almeida J.M.G.C.F."/>
            <person name="Fonseca A."/>
            <person name="Kumar A.A."/>
            <person name="Salojaervi J."/>
            <person name="Overmyer K."/>
            <person name="Hauser P.M."/>
            <person name="Pagni M."/>
        </authorList>
    </citation>
    <scope>NUCLEOTIDE SEQUENCE [LARGE SCALE GENOMIC DNA]</scope>
    <source>
        <strain evidence="3">PYCC 5710 / ATCC 11124 / CBS 356.35 / IMI 108563 / JCM 9778 / NBRC 8474</strain>
    </source>
</reference>